<comment type="caution">
    <text evidence="11">The sequence shown here is derived from an EMBL/GenBank/DDBJ whole genome shotgun (WGS) entry which is preliminary data.</text>
</comment>
<protein>
    <submittedName>
        <fullName evidence="11">Chemotaxis protein</fullName>
    </submittedName>
</protein>
<keyword evidence="7 9" id="KW-0807">Transducer</keyword>
<evidence type="ECO:0000256" key="4">
    <source>
        <dbReference type="ARBA" id="ARBA00022692"/>
    </source>
</evidence>
<feature type="non-terminal residue" evidence="11">
    <location>
        <position position="1"/>
    </location>
</feature>
<name>A0A6I5RP34_9PSED</name>
<dbReference type="AlphaFoldDB" id="A0A6I5RP34"/>
<dbReference type="InterPro" id="IPR004090">
    <property type="entry name" value="Chemotax_Me-accpt_rcpt"/>
</dbReference>
<keyword evidence="6" id="KW-0472">Membrane</keyword>
<evidence type="ECO:0000256" key="1">
    <source>
        <dbReference type="ARBA" id="ARBA00004236"/>
    </source>
</evidence>
<dbReference type="GO" id="GO:0004888">
    <property type="term" value="F:transmembrane signaling receptor activity"/>
    <property type="evidence" value="ECO:0007669"/>
    <property type="project" value="InterPro"/>
</dbReference>
<keyword evidence="3" id="KW-0488">Methylation</keyword>
<dbReference type="InterPro" id="IPR004089">
    <property type="entry name" value="MCPsignal_dom"/>
</dbReference>
<dbReference type="EMBL" id="JAAHBT010000083">
    <property type="protein sequence ID" value="NES09922.1"/>
    <property type="molecule type" value="Genomic_DNA"/>
</dbReference>
<evidence type="ECO:0000313" key="12">
    <source>
        <dbReference type="Proteomes" id="UP000471751"/>
    </source>
</evidence>
<evidence type="ECO:0000256" key="6">
    <source>
        <dbReference type="ARBA" id="ARBA00023136"/>
    </source>
</evidence>
<organism evidence="11 12">
    <name type="scientific">Pseudomonas laurentiana</name>
    <dbReference type="NCBI Taxonomy" id="2364649"/>
    <lineage>
        <taxon>Bacteria</taxon>
        <taxon>Pseudomonadati</taxon>
        <taxon>Pseudomonadota</taxon>
        <taxon>Gammaproteobacteria</taxon>
        <taxon>Pseudomonadales</taxon>
        <taxon>Pseudomonadaceae</taxon>
        <taxon>Pseudomonas</taxon>
    </lineage>
</organism>
<dbReference type="Proteomes" id="UP000471751">
    <property type="component" value="Unassembled WGS sequence"/>
</dbReference>
<gene>
    <name evidence="11" type="ORF">G3O07_09525</name>
</gene>
<feature type="domain" description="Methyl-accepting transducer" evidence="10">
    <location>
        <begin position="1"/>
        <end position="98"/>
    </location>
</feature>
<evidence type="ECO:0000256" key="8">
    <source>
        <dbReference type="ARBA" id="ARBA00029447"/>
    </source>
</evidence>
<keyword evidence="5" id="KW-1133">Transmembrane helix</keyword>
<dbReference type="GO" id="GO:0007165">
    <property type="term" value="P:signal transduction"/>
    <property type="evidence" value="ECO:0007669"/>
    <property type="project" value="UniProtKB-KW"/>
</dbReference>
<keyword evidence="4" id="KW-0812">Transmembrane</keyword>
<comment type="similarity">
    <text evidence="8">Belongs to the methyl-accepting chemotaxis (MCP) protein family.</text>
</comment>
<dbReference type="GO" id="GO:0006935">
    <property type="term" value="P:chemotaxis"/>
    <property type="evidence" value="ECO:0007669"/>
    <property type="project" value="InterPro"/>
</dbReference>
<dbReference type="Gene3D" id="1.10.287.950">
    <property type="entry name" value="Methyl-accepting chemotaxis protein"/>
    <property type="match status" value="1"/>
</dbReference>
<evidence type="ECO:0000313" key="11">
    <source>
        <dbReference type="EMBL" id="NES09922.1"/>
    </source>
</evidence>
<evidence type="ECO:0000256" key="9">
    <source>
        <dbReference type="PROSITE-ProRule" id="PRU00284"/>
    </source>
</evidence>
<sequence>GFAVVADEVRNLSRRVADSSAQIQTIAGELQQSAGDARAGIEGLGASTRSGMEQASVALRAMDEIRGAAEQRMQIVERVMVGLSGQRQLSGAAQGLIE</sequence>
<evidence type="ECO:0000256" key="5">
    <source>
        <dbReference type="ARBA" id="ARBA00022989"/>
    </source>
</evidence>
<reference evidence="11 12" key="1">
    <citation type="submission" date="2020-02" db="EMBL/GenBank/DDBJ databases">
        <title>Broccoli isolated Pseudomonas sp.</title>
        <authorList>
            <person name="Fujikawa T."/>
            <person name="Sawada H."/>
        </authorList>
    </citation>
    <scope>NUCLEOTIDE SEQUENCE [LARGE SCALE GENOMIC DNA]</scope>
    <source>
        <strain evidence="11 12">JCM 32154</strain>
    </source>
</reference>
<dbReference type="GO" id="GO:0005886">
    <property type="term" value="C:plasma membrane"/>
    <property type="evidence" value="ECO:0007669"/>
    <property type="project" value="UniProtKB-SubCell"/>
</dbReference>
<dbReference type="SUPFAM" id="SSF58104">
    <property type="entry name" value="Methyl-accepting chemotaxis protein (MCP) signaling domain"/>
    <property type="match status" value="1"/>
</dbReference>
<keyword evidence="2" id="KW-1003">Cell membrane</keyword>
<dbReference type="PANTHER" id="PTHR32089">
    <property type="entry name" value="METHYL-ACCEPTING CHEMOTAXIS PROTEIN MCPB"/>
    <property type="match status" value="1"/>
</dbReference>
<keyword evidence="12" id="KW-1185">Reference proteome</keyword>
<accession>A0A6I5RP34</accession>
<dbReference type="Pfam" id="PF00015">
    <property type="entry name" value="MCPsignal"/>
    <property type="match status" value="1"/>
</dbReference>
<evidence type="ECO:0000256" key="7">
    <source>
        <dbReference type="ARBA" id="ARBA00023224"/>
    </source>
</evidence>
<evidence type="ECO:0000256" key="3">
    <source>
        <dbReference type="ARBA" id="ARBA00022481"/>
    </source>
</evidence>
<dbReference type="PROSITE" id="PS50111">
    <property type="entry name" value="CHEMOTAXIS_TRANSDUC_2"/>
    <property type="match status" value="1"/>
</dbReference>
<comment type="subcellular location">
    <subcellularLocation>
        <location evidence="1">Cell membrane</location>
    </subcellularLocation>
</comment>
<evidence type="ECO:0000256" key="2">
    <source>
        <dbReference type="ARBA" id="ARBA00022475"/>
    </source>
</evidence>
<proteinExistence type="inferred from homology"/>
<evidence type="ECO:0000259" key="10">
    <source>
        <dbReference type="PROSITE" id="PS50111"/>
    </source>
</evidence>
<dbReference type="PRINTS" id="PR00260">
    <property type="entry name" value="CHEMTRNSDUCR"/>
</dbReference>
<dbReference type="PANTHER" id="PTHR32089:SF112">
    <property type="entry name" value="LYSOZYME-LIKE PROTEIN-RELATED"/>
    <property type="match status" value="1"/>
</dbReference>